<dbReference type="RefSeq" id="WP_305022267.1">
    <property type="nucleotide sequence ID" value="NZ_JAUQTB010000001.1"/>
</dbReference>
<protein>
    <submittedName>
        <fullName evidence="1">Uncharacterized protein</fullName>
    </submittedName>
</protein>
<proteinExistence type="predicted"/>
<reference evidence="1 2" key="1">
    <citation type="submission" date="2023-07" db="EMBL/GenBank/DDBJ databases">
        <title>Paenibacillus sp. JX-17 nov. isolated from soil.</title>
        <authorList>
            <person name="Wan Y."/>
            <person name="Liu B."/>
        </authorList>
    </citation>
    <scope>NUCLEOTIDE SEQUENCE [LARGE SCALE GENOMIC DNA]</scope>
    <source>
        <strain evidence="1 2">JX-17</strain>
    </source>
</reference>
<organism evidence="1 2">
    <name type="scientific">Paenibacillus lacisoli</name>
    <dbReference type="NCBI Taxonomy" id="3064525"/>
    <lineage>
        <taxon>Bacteria</taxon>
        <taxon>Bacillati</taxon>
        <taxon>Bacillota</taxon>
        <taxon>Bacilli</taxon>
        <taxon>Bacillales</taxon>
        <taxon>Paenibacillaceae</taxon>
        <taxon>Paenibacillus</taxon>
    </lineage>
</organism>
<evidence type="ECO:0000313" key="1">
    <source>
        <dbReference type="EMBL" id="MDO7905081.1"/>
    </source>
</evidence>
<accession>A0ABT9CBM1</accession>
<gene>
    <name evidence="1" type="ORF">Q5741_01475</name>
</gene>
<comment type="caution">
    <text evidence="1">The sequence shown here is derived from an EMBL/GenBank/DDBJ whole genome shotgun (WGS) entry which is preliminary data.</text>
</comment>
<name>A0ABT9CBM1_9BACL</name>
<keyword evidence="2" id="KW-1185">Reference proteome</keyword>
<dbReference type="Proteomes" id="UP001240171">
    <property type="component" value="Unassembled WGS sequence"/>
</dbReference>
<dbReference type="EMBL" id="JAUQTB010000001">
    <property type="protein sequence ID" value="MDO7905081.1"/>
    <property type="molecule type" value="Genomic_DNA"/>
</dbReference>
<sequence length="176" mass="19211">MRPWTILTGALLLTSAVVLLLNALSESLRNHSAEARTVMNQQNTITLSNANLVDVLAGSGLPVAAVEWEKDVLTLDLKISSASASPAEAYGLICKAIELTLDRTNNVNRLMLRIDGVDEWTGTRHLLIASDVRRGEVSPSTLQKLAAWKDPELPQELQSTLRAAVTPLWHYRFAGS</sequence>
<evidence type="ECO:0000313" key="2">
    <source>
        <dbReference type="Proteomes" id="UP001240171"/>
    </source>
</evidence>